<evidence type="ECO:0000256" key="5">
    <source>
        <dbReference type="ARBA" id="ARBA00023251"/>
    </source>
</evidence>
<evidence type="ECO:0000313" key="7">
    <source>
        <dbReference type="EMBL" id="GAA2113624.1"/>
    </source>
</evidence>
<dbReference type="InterPro" id="IPR050763">
    <property type="entry name" value="ABC_transporter_ATP-binding"/>
</dbReference>
<evidence type="ECO:0000256" key="4">
    <source>
        <dbReference type="ARBA" id="ARBA00022840"/>
    </source>
</evidence>
<dbReference type="GO" id="GO:0005524">
    <property type="term" value="F:ATP binding"/>
    <property type="evidence" value="ECO:0007669"/>
    <property type="project" value="UniProtKB-KW"/>
</dbReference>
<keyword evidence="2" id="KW-0813">Transport</keyword>
<name>A0ABN2XLE8_9MICC</name>
<dbReference type="CDD" id="cd03230">
    <property type="entry name" value="ABC_DR_subfamily_A"/>
    <property type="match status" value="1"/>
</dbReference>
<reference evidence="7 8" key="1">
    <citation type="journal article" date="2019" name="Int. J. Syst. Evol. Microbiol.">
        <title>The Global Catalogue of Microorganisms (GCM) 10K type strain sequencing project: providing services to taxonomists for standard genome sequencing and annotation.</title>
        <authorList>
            <consortium name="The Broad Institute Genomics Platform"/>
            <consortium name="The Broad Institute Genome Sequencing Center for Infectious Disease"/>
            <person name="Wu L."/>
            <person name="Ma J."/>
        </authorList>
    </citation>
    <scope>NUCLEOTIDE SEQUENCE [LARGE SCALE GENOMIC DNA]</scope>
    <source>
        <strain evidence="7 8">JCM 15914</strain>
    </source>
</reference>
<dbReference type="Gene3D" id="3.40.50.300">
    <property type="entry name" value="P-loop containing nucleotide triphosphate hydrolases"/>
    <property type="match status" value="1"/>
</dbReference>
<evidence type="ECO:0000313" key="8">
    <source>
        <dbReference type="Proteomes" id="UP001500166"/>
    </source>
</evidence>
<keyword evidence="8" id="KW-1185">Reference proteome</keyword>
<dbReference type="InterPro" id="IPR017871">
    <property type="entry name" value="ABC_transporter-like_CS"/>
</dbReference>
<keyword evidence="5" id="KW-0046">Antibiotic resistance</keyword>
<keyword evidence="3" id="KW-0547">Nucleotide-binding</keyword>
<feature type="domain" description="ABC transporter" evidence="6">
    <location>
        <begin position="26"/>
        <end position="250"/>
    </location>
</feature>
<dbReference type="InterPro" id="IPR003439">
    <property type="entry name" value="ABC_transporter-like_ATP-bd"/>
</dbReference>
<sequence>MNTSAPSSPSPAAPATTPLAPAIECSHVHQVFRTRMETVHAVNDVSLRINRGEIVALLGPNGAGKTSLLDMFLGMSDPKEGTVSVFGRSPREAVSKGFLGAVQQTGGLLDDISVRETVVMIASLYREHMPVDEALERAGATSFAKRKVSKCSGGQQQRVRFALALLPEPDLLILDEPTAGMDVEARHEFWDTMHAEAREGRTVVFATHYLQEAQDFAQRVVLLDHGRVHHDGTVDSFRAASKSQTVTFSWPSATPLPDFPGVTHLDRGGERVTARTQDADQLARLLLTETPASELEISRGGLEEAFTALINRPANS</sequence>
<evidence type="ECO:0000256" key="3">
    <source>
        <dbReference type="ARBA" id="ARBA00022741"/>
    </source>
</evidence>
<accession>A0ABN2XLE8</accession>
<comment type="subcellular location">
    <subcellularLocation>
        <location evidence="1">Cell membrane</location>
        <topology evidence="1">Peripheral membrane protein</topology>
    </subcellularLocation>
</comment>
<dbReference type="InterPro" id="IPR003593">
    <property type="entry name" value="AAA+_ATPase"/>
</dbReference>
<dbReference type="Proteomes" id="UP001500166">
    <property type="component" value="Unassembled WGS sequence"/>
</dbReference>
<dbReference type="PROSITE" id="PS50893">
    <property type="entry name" value="ABC_TRANSPORTER_2"/>
    <property type="match status" value="1"/>
</dbReference>
<dbReference type="EMBL" id="BAAAQA010000010">
    <property type="protein sequence ID" value="GAA2113624.1"/>
    <property type="molecule type" value="Genomic_DNA"/>
</dbReference>
<gene>
    <name evidence="7" type="ORF">GCM10009824_10370</name>
</gene>
<proteinExistence type="predicted"/>
<dbReference type="PANTHER" id="PTHR42711">
    <property type="entry name" value="ABC TRANSPORTER ATP-BINDING PROTEIN"/>
    <property type="match status" value="1"/>
</dbReference>
<dbReference type="PANTHER" id="PTHR42711:SF17">
    <property type="entry name" value="ABC TRANSPORTER ATP-BINDING PROTEIN"/>
    <property type="match status" value="1"/>
</dbReference>
<evidence type="ECO:0000256" key="1">
    <source>
        <dbReference type="ARBA" id="ARBA00004202"/>
    </source>
</evidence>
<dbReference type="SUPFAM" id="SSF52540">
    <property type="entry name" value="P-loop containing nucleoside triphosphate hydrolases"/>
    <property type="match status" value="1"/>
</dbReference>
<comment type="caution">
    <text evidence="7">The sequence shown here is derived from an EMBL/GenBank/DDBJ whole genome shotgun (WGS) entry which is preliminary data.</text>
</comment>
<protein>
    <submittedName>
        <fullName evidence="7">ABC transporter ATP-binding protein</fullName>
    </submittedName>
</protein>
<dbReference type="SMART" id="SM00382">
    <property type="entry name" value="AAA"/>
    <property type="match status" value="1"/>
</dbReference>
<keyword evidence="4 7" id="KW-0067">ATP-binding</keyword>
<evidence type="ECO:0000259" key="6">
    <source>
        <dbReference type="PROSITE" id="PS50893"/>
    </source>
</evidence>
<dbReference type="Pfam" id="PF00005">
    <property type="entry name" value="ABC_tran"/>
    <property type="match status" value="1"/>
</dbReference>
<evidence type="ECO:0000256" key="2">
    <source>
        <dbReference type="ARBA" id="ARBA00022448"/>
    </source>
</evidence>
<dbReference type="PROSITE" id="PS00211">
    <property type="entry name" value="ABC_TRANSPORTER_1"/>
    <property type="match status" value="1"/>
</dbReference>
<organism evidence="7 8">
    <name type="scientific">Kocuria atrinae</name>
    <dbReference type="NCBI Taxonomy" id="592377"/>
    <lineage>
        <taxon>Bacteria</taxon>
        <taxon>Bacillati</taxon>
        <taxon>Actinomycetota</taxon>
        <taxon>Actinomycetes</taxon>
        <taxon>Micrococcales</taxon>
        <taxon>Micrococcaceae</taxon>
        <taxon>Kocuria</taxon>
    </lineage>
</organism>
<dbReference type="RefSeq" id="WP_344223960.1">
    <property type="nucleotide sequence ID" value="NZ_BAAAQA010000010.1"/>
</dbReference>
<dbReference type="InterPro" id="IPR027417">
    <property type="entry name" value="P-loop_NTPase"/>
</dbReference>